<gene>
    <name evidence="1" type="ORF">AMURIS_05658</name>
</gene>
<dbReference type="EMBL" id="OFSM01000090">
    <property type="protein sequence ID" value="SOY32890.1"/>
    <property type="molecule type" value="Genomic_DNA"/>
</dbReference>
<evidence type="ECO:0000313" key="2">
    <source>
        <dbReference type="Proteomes" id="UP000236311"/>
    </source>
</evidence>
<name>A0A2K4ZQZ8_9FIRM</name>
<reference evidence="1 2" key="1">
    <citation type="submission" date="2018-01" db="EMBL/GenBank/DDBJ databases">
        <authorList>
            <person name="Gaut B.S."/>
            <person name="Morton B.R."/>
            <person name="Clegg M.T."/>
            <person name="Duvall M.R."/>
        </authorList>
    </citation>
    <scope>NUCLEOTIDE SEQUENCE [LARGE SCALE GENOMIC DNA]</scope>
    <source>
        <strain evidence="1">GP69</strain>
    </source>
</reference>
<organism evidence="1 2">
    <name type="scientific">Acetatifactor muris</name>
    <dbReference type="NCBI Taxonomy" id="879566"/>
    <lineage>
        <taxon>Bacteria</taxon>
        <taxon>Bacillati</taxon>
        <taxon>Bacillota</taxon>
        <taxon>Clostridia</taxon>
        <taxon>Lachnospirales</taxon>
        <taxon>Lachnospiraceae</taxon>
        <taxon>Acetatifactor</taxon>
    </lineage>
</organism>
<proteinExistence type="predicted"/>
<sequence>MLCKKCMIVMSAGTTYGRRTGDDRSSARRFHECKKCHDRVYTKEPNFQEVMVKASEKSKNR</sequence>
<keyword evidence="2" id="KW-1185">Reference proteome</keyword>
<dbReference type="AlphaFoldDB" id="A0A2K4ZQZ8"/>
<dbReference type="Proteomes" id="UP000236311">
    <property type="component" value="Unassembled WGS sequence"/>
</dbReference>
<evidence type="ECO:0000313" key="1">
    <source>
        <dbReference type="EMBL" id="SOY32890.1"/>
    </source>
</evidence>
<protein>
    <submittedName>
        <fullName evidence="1">Uncharacterized protein</fullName>
    </submittedName>
</protein>
<accession>A0A2K4ZQZ8</accession>